<dbReference type="InterPro" id="IPR043128">
    <property type="entry name" value="Rev_trsase/Diguanyl_cyclase"/>
</dbReference>
<dbReference type="EMBL" id="VJMI01011620">
    <property type="protein sequence ID" value="KAF0752298.1"/>
    <property type="molecule type" value="Genomic_DNA"/>
</dbReference>
<dbReference type="AlphaFoldDB" id="A0A6A5A0Y9"/>
<dbReference type="InterPro" id="IPR000477">
    <property type="entry name" value="RT_dom"/>
</dbReference>
<evidence type="ECO:0000313" key="3">
    <source>
        <dbReference type="Proteomes" id="UP000469452"/>
    </source>
</evidence>
<reference evidence="2 3" key="1">
    <citation type="submission" date="2019-06" db="EMBL/GenBank/DDBJ databases">
        <title>Genomics analysis of Aphanomyces spp. identifies a new class of oomycete effector associated with host adaptation.</title>
        <authorList>
            <person name="Gaulin E."/>
        </authorList>
    </citation>
    <scope>NUCLEOTIDE SEQUENCE [LARGE SCALE GENOMIC DNA]</scope>
    <source>
        <strain evidence="2 3">E</strain>
    </source>
</reference>
<dbReference type="PROSITE" id="PS50878">
    <property type="entry name" value="RT_POL"/>
    <property type="match status" value="1"/>
</dbReference>
<dbReference type="PANTHER" id="PTHR33064:SF37">
    <property type="entry name" value="RIBONUCLEASE H"/>
    <property type="match status" value="1"/>
</dbReference>
<feature type="domain" description="Reverse transcriptase" evidence="1">
    <location>
        <begin position="1"/>
        <end position="64"/>
    </location>
</feature>
<name>A0A6A5A0Y9_APHAT</name>
<sequence>MFQDELYRSLLIWLDDLLGYDKSKEGLLAALERVLAICESRGLKLNPKKCRFFETEARWCGRILSSEGVKHDPERIKALQDLKMPVTGRDLQQFICAMNWMRMSITKYNVIVQPITELLESVYKAAGGRIRQKRASQVARMSWAMW</sequence>
<dbReference type="SUPFAM" id="SSF56672">
    <property type="entry name" value="DNA/RNA polymerases"/>
    <property type="match status" value="1"/>
</dbReference>
<accession>A0A6A5A0Y9</accession>
<evidence type="ECO:0000313" key="2">
    <source>
        <dbReference type="EMBL" id="KAF0752298.1"/>
    </source>
</evidence>
<proteinExistence type="predicted"/>
<dbReference type="Proteomes" id="UP000469452">
    <property type="component" value="Unassembled WGS sequence"/>
</dbReference>
<dbReference type="Pfam" id="PF00078">
    <property type="entry name" value="RVT_1"/>
    <property type="match status" value="1"/>
</dbReference>
<organism evidence="2 3">
    <name type="scientific">Aphanomyces astaci</name>
    <name type="common">Crayfish plague agent</name>
    <dbReference type="NCBI Taxonomy" id="112090"/>
    <lineage>
        <taxon>Eukaryota</taxon>
        <taxon>Sar</taxon>
        <taxon>Stramenopiles</taxon>
        <taxon>Oomycota</taxon>
        <taxon>Saprolegniomycetes</taxon>
        <taxon>Saprolegniales</taxon>
        <taxon>Verrucalvaceae</taxon>
        <taxon>Aphanomyces</taxon>
    </lineage>
</organism>
<comment type="caution">
    <text evidence="2">The sequence shown here is derived from an EMBL/GenBank/DDBJ whole genome shotgun (WGS) entry which is preliminary data.</text>
</comment>
<dbReference type="PANTHER" id="PTHR33064">
    <property type="entry name" value="POL PROTEIN"/>
    <property type="match status" value="1"/>
</dbReference>
<dbReference type="InterPro" id="IPR043502">
    <property type="entry name" value="DNA/RNA_pol_sf"/>
</dbReference>
<evidence type="ECO:0000259" key="1">
    <source>
        <dbReference type="PROSITE" id="PS50878"/>
    </source>
</evidence>
<dbReference type="InterPro" id="IPR051320">
    <property type="entry name" value="Viral_Replic_Matur_Polypro"/>
</dbReference>
<gene>
    <name evidence="2" type="ORF">AaE_006093</name>
</gene>
<dbReference type="Gene3D" id="3.30.70.270">
    <property type="match status" value="2"/>
</dbReference>
<protein>
    <recommendedName>
        <fullName evidence="1">Reverse transcriptase domain-containing protein</fullName>
    </recommendedName>
</protein>